<feature type="compositionally biased region" description="Basic residues" evidence="1">
    <location>
        <begin position="682"/>
        <end position="695"/>
    </location>
</feature>
<dbReference type="Proteomes" id="UP000703269">
    <property type="component" value="Unassembled WGS sequence"/>
</dbReference>
<feature type="region of interest" description="Disordered" evidence="1">
    <location>
        <begin position="659"/>
        <end position="703"/>
    </location>
</feature>
<dbReference type="EMBL" id="BPQB01000007">
    <property type="protein sequence ID" value="GJE87875.1"/>
    <property type="molecule type" value="Genomic_DNA"/>
</dbReference>
<feature type="region of interest" description="Disordered" evidence="1">
    <location>
        <begin position="25"/>
        <end position="55"/>
    </location>
</feature>
<feature type="region of interest" description="Disordered" evidence="1">
    <location>
        <begin position="356"/>
        <end position="383"/>
    </location>
</feature>
<evidence type="ECO:0000313" key="2">
    <source>
        <dbReference type="EMBL" id="GJE87875.1"/>
    </source>
</evidence>
<feature type="region of interest" description="Disordered" evidence="1">
    <location>
        <begin position="233"/>
        <end position="273"/>
    </location>
</feature>
<sequence>MGRPLFSAQPHLASCLCQVCSNTSTAPARPLPSSVTLPGSAASQRSRRILNSDSRSTRITEQELLQTLSSSRESIQRVSSAIEAAYERLTALTNRLQERLDTMSNDPARSRPMARMGPDHSAIVLSQPTSPAPLAPAHNAVNNTTASEAAPPTRASLDRPSNVANQAQRSAQALETIRQRFMELTERVPSDVPNPALSDGESSRPPSTVLFGPRSRDPVQVRRNFLMAHLMHGREASSSDPTTSLGHRVEARAAAAARSPEDASGNGHINDTIGESSYTVNLLNRQRERLLESSRNFRRASASTADDPSSSDSTAESRGPTATDSRPSEFASDRPWQMRHRTALWRDNLRDRRPVSSLISRHNSSSLVPRTSSRYDNHPMLPLAPSMRRLPELRSALDDSSDMLGLEATPSHDELQEPDVGQTPVPRGLYLSALSRASASRYDEYMPDLEDDDDDPYSWMMDSLRRPQPPLVGLDSARSRADMLGRTRASRDAGPSTVLADPRPVVVWDSIDDEPEQASSSYTVPIVSSVSALRAARRRPRLDPDGNEVPTDEEEEYERNRSHMRARAQALASRALTGESTPLLRDFMSTTMPPPPPSWLSLNATTRQSDLPIIPDEGAPRVNLGSGLRATQSLPEGSSARWTRPARLRHTIAPIREGSSVESFHASPIPWGPIDLTPSSRARVREKRAGAKSRPVRSPLAGR</sequence>
<dbReference type="OrthoDB" id="2804687at2759"/>
<protein>
    <submittedName>
        <fullName evidence="2">Uncharacterized protein</fullName>
    </submittedName>
</protein>
<feature type="region of interest" description="Disordered" evidence="1">
    <location>
        <begin position="294"/>
        <end position="335"/>
    </location>
</feature>
<feature type="compositionally biased region" description="Low complexity" evidence="1">
    <location>
        <begin position="356"/>
        <end position="366"/>
    </location>
</feature>
<feature type="compositionally biased region" description="Low complexity" evidence="1">
    <location>
        <begin position="300"/>
        <end position="317"/>
    </location>
</feature>
<evidence type="ECO:0000256" key="1">
    <source>
        <dbReference type="SAM" id="MobiDB-lite"/>
    </source>
</evidence>
<evidence type="ECO:0000313" key="3">
    <source>
        <dbReference type="Proteomes" id="UP000703269"/>
    </source>
</evidence>
<accession>A0A9P3G4U7</accession>
<feature type="region of interest" description="Disordered" evidence="1">
    <location>
        <begin position="539"/>
        <end position="563"/>
    </location>
</feature>
<name>A0A9P3G4U7_9APHY</name>
<gene>
    <name evidence="2" type="ORF">PsYK624_039590</name>
</gene>
<reference evidence="2 3" key="1">
    <citation type="submission" date="2021-08" db="EMBL/GenBank/DDBJ databases">
        <title>Draft Genome Sequence of Phanerochaete sordida strain YK-624.</title>
        <authorList>
            <person name="Mori T."/>
            <person name="Dohra H."/>
            <person name="Suzuki T."/>
            <person name="Kawagishi H."/>
            <person name="Hirai H."/>
        </authorList>
    </citation>
    <scope>NUCLEOTIDE SEQUENCE [LARGE SCALE GENOMIC DNA]</scope>
    <source>
        <strain evidence="2 3">YK-624</strain>
    </source>
</reference>
<organism evidence="2 3">
    <name type="scientific">Phanerochaete sordida</name>
    <dbReference type="NCBI Taxonomy" id="48140"/>
    <lineage>
        <taxon>Eukaryota</taxon>
        <taxon>Fungi</taxon>
        <taxon>Dikarya</taxon>
        <taxon>Basidiomycota</taxon>
        <taxon>Agaricomycotina</taxon>
        <taxon>Agaricomycetes</taxon>
        <taxon>Polyporales</taxon>
        <taxon>Phanerochaetaceae</taxon>
        <taxon>Phanerochaete</taxon>
    </lineage>
</organism>
<proteinExistence type="predicted"/>
<comment type="caution">
    <text evidence="2">The sequence shown here is derived from an EMBL/GenBank/DDBJ whole genome shotgun (WGS) entry which is preliminary data.</text>
</comment>
<keyword evidence="3" id="KW-1185">Reference proteome</keyword>
<feature type="compositionally biased region" description="Polar residues" evidence="1">
    <location>
        <begin position="33"/>
        <end position="54"/>
    </location>
</feature>
<feature type="region of interest" description="Disordered" evidence="1">
    <location>
        <begin position="186"/>
        <end position="216"/>
    </location>
</feature>
<dbReference type="AlphaFoldDB" id="A0A9P3G4U7"/>